<gene>
    <name evidence="1" type="ORF">LV75_006093</name>
</gene>
<organism evidence="1 2">
    <name type="scientific">Actinokineospora diospyrosa</name>
    <dbReference type="NCBI Taxonomy" id="103728"/>
    <lineage>
        <taxon>Bacteria</taxon>
        <taxon>Bacillati</taxon>
        <taxon>Actinomycetota</taxon>
        <taxon>Actinomycetes</taxon>
        <taxon>Pseudonocardiales</taxon>
        <taxon>Pseudonocardiaceae</taxon>
        <taxon>Actinokineospora</taxon>
    </lineage>
</organism>
<accession>A0ABT1ILM8</accession>
<comment type="caution">
    <text evidence="1">The sequence shown here is derived from an EMBL/GenBank/DDBJ whole genome shotgun (WGS) entry which is preliminary data.</text>
</comment>
<sequence length="144" mass="14917">MTTALDMADGTLPDVVAAVRRHWIGSGKPSVGRLSVAVTGRGPAQVEVDVEPGEQALVCARLLFWHHTLAEAWVYVEPATSSTGPSVRMSGMLVDGTRAVVVGHFDIGAVEGPLVGSGAVEWLRGQVSGIGPQWPLELGGALPG</sequence>
<dbReference type="Proteomes" id="UP001205185">
    <property type="component" value="Unassembled WGS sequence"/>
</dbReference>
<dbReference type="EMBL" id="JAMTCO010000017">
    <property type="protein sequence ID" value="MCP2273563.1"/>
    <property type="molecule type" value="Genomic_DNA"/>
</dbReference>
<protein>
    <recommendedName>
        <fullName evidence="3">Polyketide cyclase/dehydrase/lipid transport protein</fullName>
    </recommendedName>
</protein>
<evidence type="ECO:0000313" key="1">
    <source>
        <dbReference type="EMBL" id="MCP2273563.1"/>
    </source>
</evidence>
<name>A0ABT1ILM8_9PSEU</name>
<keyword evidence="2" id="KW-1185">Reference proteome</keyword>
<reference evidence="1 2" key="1">
    <citation type="submission" date="2022-06" db="EMBL/GenBank/DDBJ databases">
        <title>Genomic Encyclopedia of Archaeal and Bacterial Type Strains, Phase II (KMG-II): from individual species to whole genera.</title>
        <authorList>
            <person name="Goeker M."/>
        </authorList>
    </citation>
    <scope>NUCLEOTIDE SEQUENCE [LARGE SCALE GENOMIC DNA]</scope>
    <source>
        <strain evidence="1 2">DSM 44255</strain>
    </source>
</reference>
<evidence type="ECO:0000313" key="2">
    <source>
        <dbReference type="Proteomes" id="UP001205185"/>
    </source>
</evidence>
<dbReference type="RefSeq" id="WP_253890759.1">
    <property type="nucleotide sequence ID" value="NZ_BAAAVB010000004.1"/>
</dbReference>
<evidence type="ECO:0008006" key="3">
    <source>
        <dbReference type="Google" id="ProtNLM"/>
    </source>
</evidence>
<proteinExistence type="predicted"/>